<accession>A0A7S3JTE0</accession>
<dbReference type="AlphaFoldDB" id="A0A7S3JTE0"/>
<evidence type="ECO:0000256" key="1">
    <source>
        <dbReference type="SAM" id="Coils"/>
    </source>
</evidence>
<organism evidence="2">
    <name type="scientific">Aureoumbra lagunensis</name>
    <dbReference type="NCBI Taxonomy" id="44058"/>
    <lineage>
        <taxon>Eukaryota</taxon>
        <taxon>Sar</taxon>
        <taxon>Stramenopiles</taxon>
        <taxon>Ochrophyta</taxon>
        <taxon>Pelagophyceae</taxon>
        <taxon>Pelagomonadales</taxon>
        <taxon>Aureoumbra</taxon>
    </lineage>
</organism>
<reference evidence="2" key="1">
    <citation type="submission" date="2021-01" db="EMBL/GenBank/DDBJ databases">
        <authorList>
            <person name="Corre E."/>
            <person name="Pelletier E."/>
            <person name="Niang G."/>
            <person name="Scheremetjew M."/>
            <person name="Finn R."/>
            <person name="Kale V."/>
            <person name="Holt S."/>
            <person name="Cochrane G."/>
            <person name="Meng A."/>
            <person name="Brown T."/>
            <person name="Cohen L."/>
        </authorList>
    </citation>
    <scope>NUCLEOTIDE SEQUENCE</scope>
    <source>
        <strain evidence="2">CCMP1510</strain>
    </source>
</reference>
<dbReference type="EMBL" id="HBIJ01004740">
    <property type="protein sequence ID" value="CAE0362579.1"/>
    <property type="molecule type" value="Transcribed_RNA"/>
</dbReference>
<keyword evidence="1" id="KW-0175">Coiled coil</keyword>
<name>A0A7S3JTE0_9STRA</name>
<sequence length="412" mass="47257">MNGVIMRTVLFLWMINNGLGFVLTWTKPIMMERRLWAQSEPSEAEIKKMVSQSLYNSEKGSGVEEQFRLSRILAASLNNDVKEVSIVAKNLIKRAQIAEEKLKKSRGEYAALLVERDEFIAQRDAELDALEAATEQSLKAQNRLRDLESQIERAQKRLNAALEESAQLSQANDALELKLEATQKQAETVQAIYEQTAAKLEETENILKMTQEAEKKALDSLKEAKRDNTGLQKLLEKRDIEYRKKTAQLEKSKDEWKAIALETRAQTKTQILDISTLATMMFRTTEVNEKKIRNEAERLRQAAKSDLELSESLRRKAEQEARVRTTRALEAASERQQAEFDLKITKDALRKLEQAELNARNNIAQLEAELDSTPSLAKRLGSKIWSKTKQLPSALWSRLRRRRRRVKETSSD</sequence>
<proteinExistence type="predicted"/>
<protein>
    <submittedName>
        <fullName evidence="2">Uncharacterized protein</fullName>
    </submittedName>
</protein>
<gene>
    <name evidence="2" type="ORF">ALAG00032_LOCUS3320</name>
</gene>
<evidence type="ECO:0000313" key="2">
    <source>
        <dbReference type="EMBL" id="CAE0362579.1"/>
    </source>
</evidence>
<feature type="coiled-coil region" evidence="1">
    <location>
        <begin position="293"/>
        <end position="369"/>
    </location>
</feature>
<feature type="coiled-coil region" evidence="1">
    <location>
        <begin position="88"/>
        <end position="227"/>
    </location>
</feature>